<name>A0A645G0N3_9ZZZZ</name>
<feature type="region of interest" description="Disordered" evidence="1">
    <location>
        <begin position="159"/>
        <end position="198"/>
    </location>
</feature>
<accession>A0A645G0N3</accession>
<organism evidence="2">
    <name type="scientific">bioreactor metagenome</name>
    <dbReference type="NCBI Taxonomy" id="1076179"/>
    <lineage>
        <taxon>unclassified sequences</taxon>
        <taxon>metagenomes</taxon>
        <taxon>ecological metagenomes</taxon>
    </lineage>
</organism>
<reference evidence="2" key="1">
    <citation type="submission" date="2019-08" db="EMBL/GenBank/DDBJ databases">
        <authorList>
            <person name="Kucharzyk K."/>
            <person name="Murdoch R.W."/>
            <person name="Higgins S."/>
            <person name="Loffler F."/>
        </authorList>
    </citation>
    <scope>NUCLEOTIDE SEQUENCE</scope>
</reference>
<sequence length="198" mass="21894">MAEDLPHREQLRFARRIRFGGCLRFAQRGIFGGELDRGVAAEQHAAQLPALCARFIRKGKRIIVRLNLRLNAAEPHPEYARIIGDQVPAGGAAIAVSAILKLQRRRTDAILAKHGFVSRLGFGLAPAAGGHDVEPPACDEIARKQFLRHAVNDGFFDDPRPTFGQGKGIEPLWRDDGAGGHLEGPAKRRQKRIDLRYD</sequence>
<proteinExistence type="predicted"/>
<evidence type="ECO:0000256" key="1">
    <source>
        <dbReference type="SAM" id="MobiDB-lite"/>
    </source>
</evidence>
<gene>
    <name evidence="2" type="ORF">SDC9_166798</name>
</gene>
<comment type="caution">
    <text evidence="2">The sequence shown here is derived from an EMBL/GenBank/DDBJ whole genome shotgun (WGS) entry which is preliminary data.</text>
</comment>
<protein>
    <submittedName>
        <fullName evidence="2">Uncharacterized protein</fullName>
    </submittedName>
</protein>
<dbReference type="AlphaFoldDB" id="A0A645G0N3"/>
<evidence type="ECO:0000313" key="2">
    <source>
        <dbReference type="EMBL" id="MPN19429.1"/>
    </source>
</evidence>
<dbReference type="EMBL" id="VSSQ01066986">
    <property type="protein sequence ID" value="MPN19429.1"/>
    <property type="molecule type" value="Genomic_DNA"/>
</dbReference>